<organism evidence="1">
    <name type="scientific">viral metagenome</name>
    <dbReference type="NCBI Taxonomy" id="1070528"/>
    <lineage>
        <taxon>unclassified sequences</taxon>
        <taxon>metagenomes</taxon>
        <taxon>organismal metagenomes</taxon>
    </lineage>
</organism>
<protein>
    <submittedName>
        <fullName evidence="1">Uncharacterized protein</fullName>
    </submittedName>
</protein>
<accession>A0A6C0LYN7</accession>
<proteinExistence type="predicted"/>
<dbReference type="AlphaFoldDB" id="A0A6C0LYN7"/>
<name>A0A6C0LYN7_9ZZZZ</name>
<evidence type="ECO:0000313" key="1">
    <source>
        <dbReference type="EMBL" id="QHU35145.1"/>
    </source>
</evidence>
<reference evidence="1" key="1">
    <citation type="journal article" date="2020" name="Nature">
        <title>Giant virus diversity and host interactions through global metagenomics.</title>
        <authorList>
            <person name="Schulz F."/>
            <person name="Roux S."/>
            <person name="Paez-Espino D."/>
            <person name="Jungbluth S."/>
            <person name="Walsh D.A."/>
            <person name="Denef V.J."/>
            <person name="McMahon K.D."/>
            <person name="Konstantinidis K.T."/>
            <person name="Eloe-Fadrosh E.A."/>
            <person name="Kyrpides N.C."/>
            <person name="Woyke T."/>
        </authorList>
    </citation>
    <scope>NUCLEOTIDE SEQUENCE</scope>
    <source>
        <strain evidence="1">GVMAG-S-1017745-26</strain>
    </source>
</reference>
<sequence length="419" mass="47085">MFQSTIVNNLEEATAAFKELSKRVEYDSTEGHFLGADFFDSNEEVSLDNTKTYLIARSETTVSSSGNITRNYYFSDSNKKAIPLLKDELNLIGETVSENTVIVMKEVLLNKHKYQSNVPNLFSIKNPKDEVVDGKLALMVDGELRGEISKNDGENYLGLVTYGHPGQLHLRTLESTDEEKMTLSKMLHTPEKEVTVTYKENGEDASKDVTVFGRNYTDDKLSIDNTGNYYRESNGNLSLKNQTDSESALLRDETGNIIPVVMKTKNLINLLNNSNFTLSLAKNETLTLYKELTNKEFKDLTGVDIFDDEKLINHYAEANSPSGDGKLEELRKNINTLLDLDNIKLIDGEPSLNVNKNHCLTIYKELTNKEFAGFGFAPFSNAKLIDHYPTGENDPDVHIAQITGNLDNLLVSFPLKKFF</sequence>
<dbReference type="EMBL" id="MN740584">
    <property type="protein sequence ID" value="QHU35145.1"/>
    <property type="molecule type" value="Genomic_DNA"/>
</dbReference>